<sequence length="149" mass="16259">MGRHVVLVEDEPNITEAIRFLLTRDGWQVDTHADGNDAVEVICAAKPDLVILDLMLPGKSGLEIIRELRKSAVVPGLPVLMLTARGQLRDREMAEQAGVTRFMTKPFANNEVLTAVRDLHAQAAIRRADIPDADPDVVSVDLTEQAGQG</sequence>
<dbReference type="Proteomes" id="UP000183859">
    <property type="component" value="Chromosome"/>
</dbReference>
<accession>A0A1L3I3L0</accession>
<evidence type="ECO:0000256" key="2">
    <source>
        <dbReference type="ARBA" id="ARBA00023012"/>
    </source>
</evidence>
<dbReference type="PANTHER" id="PTHR44591:SF3">
    <property type="entry name" value="RESPONSE REGULATORY DOMAIN-CONTAINING PROTEIN"/>
    <property type="match status" value="1"/>
</dbReference>
<dbReference type="PROSITE" id="PS50110">
    <property type="entry name" value="RESPONSE_REGULATORY"/>
    <property type="match status" value="1"/>
</dbReference>
<gene>
    <name evidence="8" type="ORF">PhaeoP97_01266</name>
</gene>
<dbReference type="SUPFAM" id="SSF52172">
    <property type="entry name" value="CheY-like"/>
    <property type="match status" value="1"/>
</dbReference>
<evidence type="ECO:0000256" key="6">
    <source>
        <dbReference type="PROSITE-ProRule" id="PRU00169"/>
    </source>
</evidence>
<dbReference type="STRING" id="1844006.PhaeoP97_01266"/>
<dbReference type="EMBL" id="CP016364">
    <property type="protein sequence ID" value="APG46691.1"/>
    <property type="molecule type" value="Genomic_DNA"/>
</dbReference>
<protein>
    <submittedName>
        <fullName evidence="8">Two-component system response regulator</fullName>
    </submittedName>
</protein>
<keyword evidence="4" id="KW-0238">DNA-binding</keyword>
<dbReference type="GO" id="GO:0003677">
    <property type="term" value="F:DNA binding"/>
    <property type="evidence" value="ECO:0007669"/>
    <property type="project" value="UniProtKB-KW"/>
</dbReference>
<dbReference type="GO" id="GO:0000160">
    <property type="term" value="P:phosphorelay signal transduction system"/>
    <property type="evidence" value="ECO:0007669"/>
    <property type="project" value="UniProtKB-KW"/>
</dbReference>
<evidence type="ECO:0000256" key="4">
    <source>
        <dbReference type="ARBA" id="ARBA00023125"/>
    </source>
</evidence>
<evidence type="ECO:0000256" key="3">
    <source>
        <dbReference type="ARBA" id="ARBA00023015"/>
    </source>
</evidence>
<reference evidence="9" key="1">
    <citation type="submission" date="2016-07" db="EMBL/GenBank/DDBJ databases">
        <title>Phaeobacter portensis sp. nov., a tropodithietic acid producing bacterium isolated from a German harbor.</title>
        <authorList>
            <person name="Freese H.M."/>
            <person name="Bunk B."/>
            <person name="Breider S."/>
            <person name="Brinkhoff T."/>
        </authorList>
    </citation>
    <scope>NUCLEOTIDE SEQUENCE [LARGE SCALE GENOMIC DNA]</scope>
    <source>
        <strain evidence="9">P97</strain>
    </source>
</reference>
<feature type="modified residue" description="4-aspartylphosphate" evidence="6">
    <location>
        <position position="53"/>
    </location>
</feature>
<dbReference type="Gene3D" id="3.40.50.2300">
    <property type="match status" value="1"/>
</dbReference>
<name>A0A1L3I3L0_9RHOB</name>
<dbReference type="SMART" id="SM00448">
    <property type="entry name" value="REC"/>
    <property type="match status" value="1"/>
</dbReference>
<proteinExistence type="predicted"/>
<dbReference type="InterPro" id="IPR001789">
    <property type="entry name" value="Sig_transdc_resp-reg_receiver"/>
</dbReference>
<evidence type="ECO:0000313" key="9">
    <source>
        <dbReference type="Proteomes" id="UP000183859"/>
    </source>
</evidence>
<evidence type="ECO:0000256" key="1">
    <source>
        <dbReference type="ARBA" id="ARBA00022553"/>
    </source>
</evidence>
<dbReference type="PANTHER" id="PTHR44591">
    <property type="entry name" value="STRESS RESPONSE REGULATOR PROTEIN 1"/>
    <property type="match status" value="1"/>
</dbReference>
<evidence type="ECO:0000259" key="7">
    <source>
        <dbReference type="PROSITE" id="PS50110"/>
    </source>
</evidence>
<feature type="domain" description="Response regulatory" evidence="7">
    <location>
        <begin position="4"/>
        <end position="120"/>
    </location>
</feature>
<evidence type="ECO:0000256" key="5">
    <source>
        <dbReference type="ARBA" id="ARBA00023163"/>
    </source>
</evidence>
<dbReference type="KEGG" id="php:PhaeoP97_01266"/>
<keyword evidence="3" id="KW-0805">Transcription regulation</keyword>
<dbReference type="CDD" id="cd17574">
    <property type="entry name" value="REC_OmpR"/>
    <property type="match status" value="1"/>
</dbReference>
<dbReference type="RefSeq" id="WP_072504349.1">
    <property type="nucleotide sequence ID" value="NZ_CP016364.1"/>
</dbReference>
<dbReference type="InterPro" id="IPR050595">
    <property type="entry name" value="Bact_response_regulator"/>
</dbReference>
<organism evidence="8 9">
    <name type="scientific">Phaeobacter porticola</name>
    <dbReference type="NCBI Taxonomy" id="1844006"/>
    <lineage>
        <taxon>Bacteria</taxon>
        <taxon>Pseudomonadati</taxon>
        <taxon>Pseudomonadota</taxon>
        <taxon>Alphaproteobacteria</taxon>
        <taxon>Rhodobacterales</taxon>
        <taxon>Roseobacteraceae</taxon>
        <taxon>Phaeobacter</taxon>
    </lineage>
</organism>
<evidence type="ECO:0000313" key="8">
    <source>
        <dbReference type="EMBL" id="APG46691.1"/>
    </source>
</evidence>
<dbReference type="AlphaFoldDB" id="A0A1L3I3L0"/>
<dbReference type="FunFam" id="3.40.50.2300:FF:000001">
    <property type="entry name" value="DNA-binding response regulator PhoB"/>
    <property type="match status" value="1"/>
</dbReference>
<keyword evidence="9" id="KW-1185">Reference proteome</keyword>
<dbReference type="InterPro" id="IPR011006">
    <property type="entry name" value="CheY-like_superfamily"/>
</dbReference>
<dbReference type="Pfam" id="PF00072">
    <property type="entry name" value="Response_reg"/>
    <property type="match status" value="1"/>
</dbReference>
<keyword evidence="5" id="KW-0804">Transcription</keyword>
<keyword evidence="2" id="KW-0902">Two-component regulatory system</keyword>
<dbReference type="OrthoDB" id="9801602at2"/>
<keyword evidence="1 6" id="KW-0597">Phosphoprotein</keyword>